<evidence type="ECO:0000256" key="2">
    <source>
        <dbReference type="ARBA" id="ARBA00022475"/>
    </source>
</evidence>
<gene>
    <name evidence="7" type="ORF">ABB55_12215</name>
</gene>
<comment type="subcellular location">
    <subcellularLocation>
        <location evidence="1">Cell membrane</location>
        <topology evidence="1">Multi-pass membrane protein</topology>
    </subcellularLocation>
</comment>
<feature type="transmembrane region" description="Helical" evidence="6">
    <location>
        <begin position="282"/>
        <end position="308"/>
    </location>
</feature>
<evidence type="ECO:0000256" key="4">
    <source>
        <dbReference type="ARBA" id="ARBA00022989"/>
    </source>
</evidence>
<dbReference type="EMBL" id="LJYW01000001">
    <property type="protein sequence ID" value="KPL52884.1"/>
    <property type="molecule type" value="Genomic_DNA"/>
</dbReference>
<proteinExistence type="predicted"/>
<organism evidence="7 8">
    <name type="scientific">Prosthecodimorpha hirschii</name>
    <dbReference type="NCBI Taxonomy" id="665126"/>
    <lineage>
        <taxon>Bacteria</taxon>
        <taxon>Pseudomonadati</taxon>
        <taxon>Pseudomonadota</taxon>
        <taxon>Alphaproteobacteria</taxon>
        <taxon>Hyphomicrobiales</taxon>
        <taxon>Ancalomicrobiaceae</taxon>
        <taxon>Prosthecodimorpha</taxon>
    </lineage>
</organism>
<comment type="caution">
    <text evidence="7">The sequence shown here is derived from an EMBL/GenBank/DDBJ whole genome shotgun (WGS) entry which is preliminary data.</text>
</comment>
<evidence type="ECO:0000313" key="7">
    <source>
        <dbReference type="EMBL" id="KPL52884.1"/>
    </source>
</evidence>
<feature type="transmembrane region" description="Helical" evidence="6">
    <location>
        <begin position="81"/>
        <end position="100"/>
    </location>
</feature>
<dbReference type="InterPro" id="IPR043428">
    <property type="entry name" value="LivM-like"/>
</dbReference>
<keyword evidence="8" id="KW-1185">Reference proteome</keyword>
<keyword evidence="4 6" id="KW-1133">Transmembrane helix</keyword>
<evidence type="ECO:0000313" key="8">
    <source>
        <dbReference type="Proteomes" id="UP000048984"/>
    </source>
</evidence>
<dbReference type="InterPro" id="IPR001851">
    <property type="entry name" value="ABC_transp_permease"/>
</dbReference>
<evidence type="ECO:0000256" key="1">
    <source>
        <dbReference type="ARBA" id="ARBA00004651"/>
    </source>
</evidence>
<sequence>MPALLRRFLPVLILLALVVALPFLLKSAYQLRVATLVFTAGLTAIGLNILMGQAGQVSLGHAGFGGIGAYAVAILPTHYGVHPLAAFLIGVTAAGLVAFVVGRPILRLRGHYLAVATLGMGILIAMVIQNQQALTGGPDGMQVPRMELFGWRVRGAETWYWICGAFLIAGAVLAVNLIDSPTGRALRAVHDSEVAARVLGIDVARAKLTAFTISAVYAATGGALLAFVNAFVTPDIAGFLHSVELVTMVVLGGLGSVVGAVVGAAILVVLPQVLTVFHEYEHLAIGLIMIGVMIFMRAGVVPTLIGLVRGRSA</sequence>
<dbReference type="Pfam" id="PF02653">
    <property type="entry name" value="BPD_transp_2"/>
    <property type="match status" value="1"/>
</dbReference>
<dbReference type="PANTHER" id="PTHR30482">
    <property type="entry name" value="HIGH-AFFINITY BRANCHED-CHAIN AMINO ACID TRANSPORT SYSTEM PERMEASE"/>
    <property type="match status" value="1"/>
</dbReference>
<dbReference type="GO" id="GO:0005886">
    <property type="term" value="C:plasma membrane"/>
    <property type="evidence" value="ECO:0007669"/>
    <property type="project" value="UniProtKB-SubCell"/>
</dbReference>
<reference evidence="7 8" key="1">
    <citation type="submission" date="2015-09" db="EMBL/GenBank/DDBJ databases">
        <authorList>
            <person name="Jackson K.R."/>
            <person name="Lunt B.L."/>
            <person name="Fisher J.N.B."/>
            <person name="Gardner A.V."/>
            <person name="Bailey M.E."/>
            <person name="Deus L.M."/>
            <person name="Earl A.S."/>
            <person name="Gibby P.D."/>
            <person name="Hartmann K.A."/>
            <person name="Liu J.E."/>
            <person name="Manci A.M."/>
            <person name="Nielsen D.A."/>
            <person name="Solomon M.B."/>
            <person name="Breakwell D.P."/>
            <person name="Burnett S.H."/>
            <person name="Grose J.H."/>
        </authorList>
    </citation>
    <scope>NUCLEOTIDE SEQUENCE [LARGE SCALE GENOMIC DNA]</scope>
    <source>
        <strain evidence="7 8">16</strain>
    </source>
</reference>
<keyword evidence="5 6" id="KW-0472">Membrane</keyword>
<dbReference type="RefSeq" id="WP_054359047.1">
    <property type="nucleotide sequence ID" value="NZ_LJYW01000001.1"/>
</dbReference>
<feature type="transmembrane region" description="Helical" evidence="6">
    <location>
        <begin position="245"/>
        <end position="270"/>
    </location>
</feature>
<dbReference type="PANTHER" id="PTHR30482:SF10">
    <property type="entry name" value="HIGH-AFFINITY BRANCHED-CHAIN AMINO ACID TRANSPORT PROTEIN BRAE"/>
    <property type="match status" value="1"/>
</dbReference>
<keyword evidence="2" id="KW-1003">Cell membrane</keyword>
<dbReference type="STRING" id="665126.ABB55_12215"/>
<protein>
    <submittedName>
        <fullName evidence="7">Branched-chain amino acid ABC transporter permease</fullName>
    </submittedName>
</protein>
<dbReference type="CDD" id="cd06581">
    <property type="entry name" value="TM_PBP1_LivM_like"/>
    <property type="match status" value="1"/>
</dbReference>
<keyword evidence="3 6" id="KW-0812">Transmembrane</keyword>
<evidence type="ECO:0000256" key="5">
    <source>
        <dbReference type="ARBA" id="ARBA00023136"/>
    </source>
</evidence>
<feature type="transmembrane region" description="Helical" evidence="6">
    <location>
        <begin position="112"/>
        <end position="129"/>
    </location>
</feature>
<name>A0A0P6VNP6_9HYPH</name>
<dbReference type="GO" id="GO:0015658">
    <property type="term" value="F:branched-chain amino acid transmembrane transporter activity"/>
    <property type="evidence" value="ECO:0007669"/>
    <property type="project" value="InterPro"/>
</dbReference>
<dbReference type="AlphaFoldDB" id="A0A0P6VNP6"/>
<evidence type="ECO:0000256" key="6">
    <source>
        <dbReference type="SAM" id="Phobius"/>
    </source>
</evidence>
<feature type="transmembrane region" description="Helical" evidence="6">
    <location>
        <begin position="158"/>
        <end position="178"/>
    </location>
</feature>
<feature type="transmembrane region" description="Helical" evidence="6">
    <location>
        <begin position="7"/>
        <end position="25"/>
    </location>
</feature>
<dbReference type="Proteomes" id="UP000048984">
    <property type="component" value="Unassembled WGS sequence"/>
</dbReference>
<feature type="transmembrane region" description="Helical" evidence="6">
    <location>
        <begin position="31"/>
        <end position="50"/>
    </location>
</feature>
<reference evidence="7 8" key="2">
    <citation type="submission" date="2015-10" db="EMBL/GenBank/DDBJ databases">
        <title>Draft Genome Sequence of Prosthecomicrobium hirschii ATCC 27832.</title>
        <authorList>
            <person name="Daniel J."/>
            <person name="Givan S.A."/>
            <person name="Brun Y.V."/>
            <person name="Brown P.J."/>
        </authorList>
    </citation>
    <scope>NUCLEOTIDE SEQUENCE [LARGE SCALE GENOMIC DNA]</scope>
    <source>
        <strain evidence="7 8">16</strain>
    </source>
</reference>
<feature type="transmembrane region" description="Helical" evidence="6">
    <location>
        <begin position="57"/>
        <end position="75"/>
    </location>
</feature>
<evidence type="ECO:0000256" key="3">
    <source>
        <dbReference type="ARBA" id="ARBA00022692"/>
    </source>
</evidence>
<accession>A0A0P6VNP6</accession>
<feature type="transmembrane region" description="Helical" evidence="6">
    <location>
        <begin position="208"/>
        <end position="233"/>
    </location>
</feature>